<gene>
    <name evidence="3" type="ORF">GCM10010185_46980</name>
</gene>
<sequence length="657" mass="71319">MTGPDGVVHQLFFGWSTVHRQHTVMCHSFQGDEDMRRWAARLKNHVRLASTGGSDAPASAFSYLVFPDGQAAVIRRVARGRSPGRENAHALVGPVAVLTPPVALGLCLSTEAGQPWQDEVAEGVSTYSFDPQYFARRADPAPVLREAASGLGGRLVNVVAQVLEQPDRPVSVIGCPERERLAMVWALRRALDGDRPARDRSADWRWSFSTYADRADDSVANLPWILFLPPRPTLGVSHRLVVDLARPVLGSRTPHARDLVAGVFAEPSRTPAQQDPAQQEVAQHDLAPQGATQQDATQLDAVQQDVARQDVGHPEEAQAAHSPLPDYGGAWATRDDRPASAETAAETWSSAPSYRKGPPNPKADLAKPVLAATNTADLRAELKLLAHDHPAVRIRENFDSRVVDKIVDFAELSAPRELVERLLETLYGPRCRDLLDPTARQHALKLIDGCRSDQVATALAAYAGEQNATDIGEAAYRRWLRVGRLRGPVSPGSRRVPRVAGGRGALLVGVGLAAVLLLVGFLLGLLVASPAEQAGPTTAVPPVPQSSVTEAWPTTPPRTEPTPGQQLSGTVTAEVAADRRLFGFVRSGDRYYPQQECRQDNAFRQEWRCEKRSGTVDGEFVAAVVPEEEARGLQDIADTGQSVAKREGWDMRSVRIT</sequence>
<dbReference type="Proteomes" id="UP000639606">
    <property type="component" value="Unassembled WGS sequence"/>
</dbReference>
<dbReference type="RefSeq" id="WP_189225458.1">
    <property type="nucleotide sequence ID" value="NZ_BMRG01000010.1"/>
</dbReference>
<keyword evidence="4" id="KW-1185">Reference proteome</keyword>
<keyword evidence="2" id="KW-0812">Transmembrane</keyword>
<feature type="region of interest" description="Disordered" evidence="1">
    <location>
        <begin position="533"/>
        <end position="570"/>
    </location>
</feature>
<organism evidence="3 4">
    <name type="scientific">Saccharothrix coeruleofusca</name>
    <dbReference type="NCBI Taxonomy" id="33919"/>
    <lineage>
        <taxon>Bacteria</taxon>
        <taxon>Bacillati</taxon>
        <taxon>Actinomycetota</taxon>
        <taxon>Actinomycetes</taxon>
        <taxon>Pseudonocardiales</taxon>
        <taxon>Pseudonocardiaceae</taxon>
        <taxon>Saccharothrix</taxon>
    </lineage>
</organism>
<feature type="compositionally biased region" description="Low complexity" evidence="1">
    <location>
        <begin position="340"/>
        <end position="353"/>
    </location>
</feature>
<protein>
    <submittedName>
        <fullName evidence="3">Uncharacterized protein</fullName>
    </submittedName>
</protein>
<dbReference type="AlphaFoldDB" id="A0A918AQ32"/>
<feature type="compositionally biased region" description="Basic and acidic residues" evidence="1">
    <location>
        <begin position="307"/>
        <end position="318"/>
    </location>
</feature>
<feature type="region of interest" description="Disordered" evidence="1">
    <location>
        <begin position="268"/>
        <end position="367"/>
    </location>
</feature>
<dbReference type="EMBL" id="BMRG01000010">
    <property type="protein sequence ID" value="GGP68682.1"/>
    <property type="molecule type" value="Genomic_DNA"/>
</dbReference>
<accession>A0A918AQ32</accession>
<feature type="compositionally biased region" description="Polar residues" evidence="1">
    <location>
        <begin position="270"/>
        <end position="281"/>
    </location>
</feature>
<feature type="compositionally biased region" description="Polar residues" evidence="1">
    <location>
        <begin position="290"/>
        <end position="301"/>
    </location>
</feature>
<evidence type="ECO:0000256" key="2">
    <source>
        <dbReference type="SAM" id="Phobius"/>
    </source>
</evidence>
<evidence type="ECO:0000313" key="4">
    <source>
        <dbReference type="Proteomes" id="UP000639606"/>
    </source>
</evidence>
<name>A0A918AQ32_9PSEU</name>
<proteinExistence type="predicted"/>
<feature type="transmembrane region" description="Helical" evidence="2">
    <location>
        <begin position="504"/>
        <end position="528"/>
    </location>
</feature>
<reference evidence="3" key="2">
    <citation type="submission" date="2020-09" db="EMBL/GenBank/DDBJ databases">
        <authorList>
            <person name="Sun Q."/>
            <person name="Ohkuma M."/>
        </authorList>
    </citation>
    <scope>NUCLEOTIDE SEQUENCE</scope>
    <source>
        <strain evidence="3">JCM 3313</strain>
    </source>
</reference>
<evidence type="ECO:0000313" key="3">
    <source>
        <dbReference type="EMBL" id="GGP68682.1"/>
    </source>
</evidence>
<comment type="caution">
    <text evidence="3">The sequence shown here is derived from an EMBL/GenBank/DDBJ whole genome shotgun (WGS) entry which is preliminary data.</text>
</comment>
<reference evidence="3" key="1">
    <citation type="journal article" date="2014" name="Int. J. Syst. Evol. Microbiol.">
        <title>Complete genome sequence of Corynebacterium casei LMG S-19264T (=DSM 44701T), isolated from a smear-ripened cheese.</title>
        <authorList>
            <consortium name="US DOE Joint Genome Institute (JGI-PGF)"/>
            <person name="Walter F."/>
            <person name="Albersmeier A."/>
            <person name="Kalinowski J."/>
            <person name="Ruckert C."/>
        </authorList>
    </citation>
    <scope>NUCLEOTIDE SEQUENCE</scope>
    <source>
        <strain evidence="3">JCM 3313</strain>
    </source>
</reference>
<keyword evidence="2" id="KW-1133">Transmembrane helix</keyword>
<evidence type="ECO:0000256" key="1">
    <source>
        <dbReference type="SAM" id="MobiDB-lite"/>
    </source>
</evidence>
<keyword evidence="2" id="KW-0472">Membrane</keyword>